<proteinExistence type="predicted"/>
<gene>
    <name evidence="2" type="ORF">PCOR1329_LOCUS74174</name>
</gene>
<evidence type="ECO:0000256" key="1">
    <source>
        <dbReference type="SAM" id="MobiDB-lite"/>
    </source>
</evidence>
<feature type="region of interest" description="Disordered" evidence="1">
    <location>
        <begin position="1"/>
        <end position="75"/>
    </location>
</feature>
<name>A0ABN9X991_9DINO</name>
<reference evidence="2" key="1">
    <citation type="submission" date="2023-10" db="EMBL/GenBank/DDBJ databases">
        <authorList>
            <person name="Chen Y."/>
            <person name="Shah S."/>
            <person name="Dougan E. K."/>
            <person name="Thang M."/>
            <person name="Chan C."/>
        </authorList>
    </citation>
    <scope>NUCLEOTIDE SEQUENCE [LARGE SCALE GENOMIC DNA]</scope>
</reference>
<organism evidence="2 3">
    <name type="scientific">Prorocentrum cordatum</name>
    <dbReference type="NCBI Taxonomy" id="2364126"/>
    <lineage>
        <taxon>Eukaryota</taxon>
        <taxon>Sar</taxon>
        <taxon>Alveolata</taxon>
        <taxon>Dinophyceae</taxon>
        <taxon>Prorocentrales</taxon>
        <taxon>Prorocentraceae</taxon>
        <taxon>Prorocentrum</taxon>
    </lineage>
</organism>
<accession>A0ABN9X991</accession>
<sequence>MERKLQRTAKLSAHWRPASATANGIGKHARRAKMAAGPGERARRPCAGRTTLTGAGGEGNCPNQGDGAADARAAEDARLSSETALTIVIVQTDGEAAQIGGSWQRPCTAAAGYASAEERAAFGGGCA</sequence>
<keyword evidence="3" id="KW-1185">Reference proteome</keyword>
<evidence type="ECO:0000313" key="3">
    <source>
        <dbReference type="Proteomes" id="UP001189429"/>
    </source>
</evidence>
<protein>
    <submittedName>
        <fullName evidence="2">Uncharacterized protein</fullName>
    </submittedName>
</protein>
<evidence type="ECO:0000313" key="2">
    <source>
        <dbReference type="EMBL" id="CAK0895430.1"/>
    </source>
</evidence>
<dbReference type="EMBL" id="CAUYUJ010020037">
    <property type="protein sequence ID" value="CAK0895430.1"/>
    <property type="molecule type" value="Genomic_DNA"/>
</dbReference>
<comment type="caution">
    <text evidence="2">The sequence shown here is derived from an EMBL/GenBank/DDBJ whole genome shotgun (WGS) entry which is preliminary data.</text>
</comment>
<dbReference type="Proteomes" id="UP001189429">
    <property type="component" value="Unassembled WGS sequence"/>
</dbReference>